<sequence length="111" mass="11949">LVRTCGSTPWMYPRGSEEPTPQLLIRPAEGLIIPTKPLTDEVMAAWSRSRRLPPQEAYQHNRTKSPSGLHLPPALAGEGVSDHSEYQSSPTHASSSSNSMVSVMTPVAEGG</sequence>
<feature type="non-terminal residue" evidence="2">
    <location>
        <position position="111"/>
    </location>
</feature>
<feature type="region of interest" description="Disordered" evidence="1">
    <location>
        <begin position="46"/>
        <end position="111"/>
    </location>
</feature>
<evidence type="ECO:0000313" key="3">
    <source>
        <dbReference type="Proteomes" id="UP000574390"/>
    </source>
</evidence>
<comment type="caution">
    <text evidence="2">The sequence shown here is derived from an EMBL/GenBank/DDBJ whole genome shotgun (WGS) entry which is preliminary data.</text>
</comment>
<evidence type="ECO:0000313" key="2">
    <source>
        <dbReference type="EMBL" id="KAF4720148.1"/>
    </source>
</evidence>
<organism evidence="2 3">
    <name type="scientific">Perkinsus olseni</name>
    <name type="common">Perkinsus atlanticus</name>
    <dbReference type="NCBI Taxonomy" id="32597"/>
    <lineage>
        <taxon>Eukaryota</taxon>
        <taxon>Sar</taxon>
        <taxon>Alveolata</taxon>
        <taxon>Perkinsozoa</taxon>
        <taxon>Perkinsea</taxon>
        <taxon>Perkinsida</taxon>
        <taxon>Perkinsidae</taxon>
        <taxon>Perkinsus</taxon>
    </lineage>
</organism>
<proteinExistence type="predicted"/>
<reference evidence="2 3" key="1">
    <citation type="submission" date="2020-04" db="EMBL/GenBank/DDBJ databases">
        <title>Perkinsus olseni comparative genomics.</title>
        <authorList>
            <person name="Bogema D.R."/>
        </authorList>
    </citation>
    <scope>NUCLEOTIDE SEQUENCE [LARGE SCALE GENOMIC DNA]</scope>
    <source>
        <strain evidence="2">ATCC PRA-205</strain>
    </source>
</reference>
<feature type="compositionally biased region" description="Low complexity" evidence="1">
    <location>
        <begin position="88"/>
        <end position="104"/>
    </location>
</feature>
<feature type="region of interest" description="Disordered" evidence="1">
    <location>
        <begin position="1"/>
        <end position="21"/>
    </location>
</feature>
<dbReference type="Proteomes" id="UP000574390">
    <property type="component" value="Unassembled WGS sequence"/>
</dbReference>
<dbReference type="EMBL" id="JABANM010022092">
    <property type="protein sequence ID" value="KAF4720148.1"/>
    <property type="molecule type" value="Genomic_DNA"/>
</dbReference>
<dbReference type="AlphaFoldDB" id="A0A7J6RHF4"/>
<accession>A0A7J6RHF4</accession>
<evidence type="ECO:0000256" key="1">
    <source>
        <dbReference type="SAM" id="MobiDB-lite"/>
    </source>
</evidence>
<protein>
    <submittedName>
        <fullName evidence="2">Uncharacterized protein</fullName>
    </submittedName>
</protein>
<feature type="non-terminal residue" evidence="2">
    <location>
        <position position="1"/>
    </location>
</feature>
<gene>
    <name evidence="2" type="ORF">FOZ62_022578</name>
</gene>
<name>A0A7J6RHF4_PEROL</name>